<evidence type="ECO:0000256" key="12">
    <source>
        <dbReference type="PIRSR" id="PIRSR600823-4"/>
    </source>
</evidence>
<keyword evidence="8" id="KW-0408">Iron</keyword>
<keyword evidence="17" id="KW-1185">Reference proteome</keyword>
<evidence type="ECO:0000256" key="14">
    <source>
        <dbReference type="RuleBase" id="RU004241"/>
    </source>
</evidence>
<evidence type="ECO:0000313" key="17">
    <source>
        <dbReference type="Proteomes" id="UP001180020"/>
    </source>
</evidence>
<dbReference type="Gene3D" id="1.10.520.10">
    <property type="match status" value="1"/>
</dbReference>
<feature type="disulfide bond" evidence="13">
    <location>
        <begin position="70"/>
        <end position="75"/>
    </location>
</feature>
<feature type="domain" description="Plant heme peroxidase family profile" evidence="15">
    <location>
        <begin position="58"/>
        <end position="112"/>
    </location>
</feature>
<keyword evidence="6 11" id="KW-0106">Calcium</keyword>
<comment type="caution">
    <text evidence="16">The sequence shown here is derived from an EMBL/GenBank/DDBJ whole genome shotgun (WGS) entry which is preliminary data.</text>
</comment>
<feature type="binding site" evidence="11">
    <location>
        <position position="69"/>
    </location>
    <ligand>
        <name>Ca(2+)</name>
        <dbReference type="ChEBI" id="CHEBI:29108"/>
        <label>1</label>
    </ligand>
</feature>
<dbReference type="GO" id="GO:0042744">
    <property type="term" value="P:hydrogen peroxide catabolic process"/>
    <property type="evidence" value="ECO:0007669"/>
    <property type="project" value="UniProtKB-KW"/>
</dbReference>
<evidence type="ECO:0000256" key="9">
    <source>
        <dbReference type="ARBA" id="ARBA00023324"/>
    </source>
</evidence>
<name>A0AAV9EAX7_ACOCL</name>
<evidence type="ECO:0000256" key="1">
    <source>
        <dbReference type="ARBA" id="ARBA00000189"/>
    </source>
</evidence>
<feature type="binding site" evidence="11">
    <location>
        <position position="74"/>
    </location>
    <ligand>
        <name>Ca(2+)</name>
        <dbReference type="ChEBI" id="CHEBI:29108"/>
        <label>1</label>
    </ligand>
</feature>
<proteinExistence type="inferred from homology"/>
<sequence>MSPSTLLRGSEWSCSHEKQVNRMDTIKQKASPGLSTAQVALIWKSLSETVSLTPSKPISAGLVRIHFHDCFVQGCEGSVLLDGTPGAPGEQKAIPNQTLRPRAIQLIEGIRSLRGRTFMRSDRLML</sequence>
<evidence type="ECO:0000256" key="13">
    <source>
        <dbReference type="PIRSR" id="PIRSR600823-5"/>
    </source>
</evidence>
<dbReference type="EMBL" id="JAUJYO010000008">
    <property type="protein sequence ID" value="KAK1310532.1"/>
    <property type="molecule type" value="Genomic_DNA"/>
</dbReference>
<dbReference type="PANTHER" id="PTHR31235">
    <property type="entry name" value="PEROXIDASE 25-RELATED"/>
    <property type="match status" value="1"/>
</dbReference>
<feature type="binding site" evidence="11">
    <location>
        <position position="78"/>
    </location>
    <ligand>
        <name>Ca(2+)</name>
        <dbReference type="ChEBI" id="CHEBI:29108"/>
        <label>1</label>
    </ligand>
</feature>
<keyword evidence="7" id="KW-0560">Oxidoreductase</keyword>
<evidence type="ECO:0000256" key="10">
    <source>
        <dbReference type="PIRSR" id="PIRSR600823-1"/>
    </source>
</evidence>
<comment type="similarity">
    <text evidence="14">Belongs to the peroxidase family.</text>
</comment>
<reference evidence="16" key="1">
    <citation type="journal article" date="2023" name="Nat. Commun.">
        <title>Diploid and tetraploid genomes of Acorus and the evolution of monocots.</title>
        <authorList>
            <person name="Ma L."/>
            <person name="Liu K.W."/>
            <person name="Li Z."/>
            <person name="Hsiao Y.Y."/>
            <person name="Qi Y."/>
            <person name="Fu T."/>
            <person name="Tang G.D."/>
            <person name="Zhang D."/>
            <person name="Sun W.H."/>
            <person name="Liu D.K."/>
            <person name="Li Y."/>
            <person name="Chen G.Z."/>
            <person name="Liu X.D."/>
            <person name="Liao X.Y."/>
            <person name="Jiang Y.T."/>
            <person name="Yu X."/>
            <person name="Hao Y."/>
            <person name="Huang J."/>
            <person name="Zhao X.W."/>
            <person name="Ke S."/>
            <person name="Chen Y.Y."/>
            <person name="Wu W.L."/>
            <person name="Hsu J.L."/>
            <person name="Lin Y.F."/>
            <person name="Huang M.D."/>
            <person name="Li C.Y."/>
            <person name="Huang L."/>
            <person name="Wang Z.W."/>
            <person name="Zhao X."/>
            <person name="Zhong W.Y."/>
            <person name="Peng D.H."/>
            <person name="Ahmad S."/>
            <person name="Lan S."/>
            <person name="Zhang J.S."/>
            <person name="Tsai W.C."/>
            <person name="Van de Peer Y."/>
            <person name="Liu Z.J."/>
        </authorList>
    </citation>
    <scope>NUCLEOTIDE SEQUENCE</scope>
    <source>
        <strain evidence="16">CP</strain>
    </source>
</reference>
<evidence type="ECO:0000256" key="8">
    <source>
        <dbReference type="ARBA" id="ARBA00023004"/>
    </source>
</evidence>
<feature type="active site" description="Proton acceptor" evidence="10">
    <location>
        <position position="68"/>
    </location>
</feature>
<evidence type="ECO:0000256" key="5">
    <source>
        <dbReference type="ARBA" id="ARBA00022723"/>
    </source>
</evidence>
<dbReference type="GO" id="GO:0140825">
    <property type="term" value="F:lactoperoxidase activity"/>
    <property type="evidence" value="ECO:0007669"/>
    <property type="project" value="UniProtKB-EC"/>
</dbReference>
<keyword evidence="4" id="KW-0349">Heme</keyword>
<evidence type="ECO:0000256" key="4">
    <source>
        <dbReference type="ARBA" id="ARBA00022617"/>
    </source>
</evidence>
<dbReference type="Pfam" id="PF00141">
    <property type="entry name" value="peroxidase"/>
    <property type="match status" value="1"/>
</dbReference>
<evidence type="ECO:0000256" key="2">
    <source>
        <dbReference type="ARBA" id="ARBA00001970"/>
    </source>
</evidence>
<organism evidence="16 17">
    <name type="scientific">Acorus calamus</name>
    <name type="common">Sweet flag</name>
    <dbReference type="NCBI Taxonomy" id="4465"/>
    <lineage>
        <taxon>Eukaryota</taxon>
        <taxon>Viridiplantae</taxon>
        <taxon>Streptophyta</taxon>
        <taxon>Embryophyta</taxon>
        <taxon>Tracheophyta</taxon>
        <taxon>Spermatophyta</taxon>
        <taxon>Magnoliopsida</taxon>
        <taxon>Liliopsida</taxon>
        <taxon>Acoraceae</taxon>
        <taxon>Acorus</taxon>
    </lineage>
</organism>
<evidence type="ECO:0000256" key="6">
    <source>
        <dbReference type="ARBA" id="ARBA00022837"/>
    </source>
</evidence>
<evidence type="ECO:0000259" key="15">
    <source>
        <dbReference type="PROSITE" id="PS50873"/>
    </source>
</evidence>
<dbReference type="GO" id="GO:0020037">
    <property type="term" value="F:heme binding"/>
    <property type="evidence" value="ECO:0007669"/>
    <property type="project" value="InterPro"/>
</dbReference>
<dbReference type="PROSITE" id="PS50873">
    <property type="entry name" value="PEROXIDASE_4"/>
    <property type="match status" value="1"/>
</dbReference>
<dbReference type="SUPFAM" id="SSF48113">
    <property type="entry name" value="Heme-dependent peroxidases"/>
    <property type="match status" value="1"/>
</dbReference>
<keyword evidence="3 16" id="KW-0575">Peroxidase</keyword>
<evidence type="ECO:0000313" key="16">
    <source>
        <dbReference type="EMBL" id="KAK1310532.1"/>
    </source>
</evidence>
<comment type="cofactor">
    <cofactor evidence="2">
        <name>heme b</name>
        <dbReference type="ChEBI" id="CHEBI:60344"/>
    </cofactor>
</comment>
<dbReference type="InterPro" id="IPR002016">
    <property type="entry name" value="Haem_peroxidase"/>
</dbReference>
<accession>A0AAV9EAX7</accession>
<comment type="catalytic activity">
    <reaction evidence="1">
        <text>2 a phenolic donor + H2O2 = 2 a phenolic radical donor + 2 H2O</text>
        <dbReference type="Rhea" id="RHEA:56136"/>
        <dbReference type="ChEBI" id="CHEBI:15377"/>
        <dbReference type="ChEBI" id="CHEBI:16240"/>
        <dbReference type="ChEBI" id="CHEBI:139520"/>
        <dbReference type="ChEBI" id="CHEBI:139521"/>
        <dbReference type="EC" id="1.11.1.7"/>
    </reaction>
</comment>
<dbReference type="Proteomes" id="UP001180020">
    <property type="component" value="Unassembled WGS sequence"/>
</dbReference>
<keyword evidence="5 11" id="KW-0479">Metal-binding</keyword>
<gene>
    <name evidence="16" type="ORF">QJS10_CPA08g00629</name>
</gene>
<comment type="cofactor">
    <cofactor evidence="11">
        <name>Ca(2+)</name>
        <dbReference type="ChEBI" id="CHEBI:29108"/>
    </cofactor>
    <text evidence="11">Binds 2 calcium ions per subunit.</text>
</comment>
<dbReference type="PROSITE" id="PS00436">
    <property type="entry name" value="PEROXIDASE_2"/>
    <property type="match status" value="1"/>
</dbReference>
<feature type="site" description="Transition state stabilizer" evidence="12">
    <location>
        <position position="64"/>
    </location>
</feature>
<dbReference type="GO" id="GO:0046872">
    <property type="term" value="F:metal ion binding"/>
    <property type="evidence" value="ECO:0007669"/>
    <property type="project" value="UniProtKB-KW"/>
</dbReference>
<evidence type="ECO:0000256" key="7">
    <source>
        <dbReference type="ARBA" id="ARBA00023002"/>
    </source>
</evidence>
<feature type="binding site" evidence="11">
    <location>
        <position position="72"/>
    </location>
    <ligand>
        <name>Ca(2+)</name>
        <dbReference type="ChEBI" id="CHEBI:29108"/>
        <label>1</label>
    </ligand>
</feature>
<keyword evidence="9" id="KW-0376">Hydrogen peroxide</keyword>
<feature type="binding site" evidence="11">
    <location>
        <position position="90"/>
    </location>
    <ligand>
        <name>Ca(2+)</name>
        <dbReference type="ChEBI" id="CHEBI:29108"/>
        <label>1</label>
    </ligand>
</feature>
<dbReference type="GO" id="GO:0006979">
    <property type="term" value="P:response to oxidative stress"/>
    <property type="evidence" value="ECO:0007669"/>
    <property type="project" value="InterPro"/>
</dbReference>
<protein>
    <submittedName>
        <fullName evidence="16">Cationic peroxidase SPC4</fullName>
    </submittedName>
</protein>
<evidence type="ECO:0000256" key="3">
    <source>
        <dbReference type="ARBA" id="ARBA00022559"/>
    </source>
</evidence>
<keyword evidence="13" id="KW-1015">Disulfide bond</keyword>
<reference evidence="16" key="2">
    <citation type="submission" date="2023-06" db="EMBL/GenBank/DDBJ databases">
        <authorList>
            <person name="Ma L."/>
            <person name="Liu K.-W."/>
            <person name="Li Z."/>
            <person name="Hsiao Y.-Y."/>
            <person name="Qi Y."/>
            <person name="Fu T."/>
            <person name="Tang G."/>
            <person name="Zhang D."/>
            <person name="Sun W.-H."/>
            <person name="Liu D.-K."/>
            <person name="Li Y."/>
            <person name="Chen G.-Z."/>
            <person name="Liu X.-D."/>
            <person name="Liao X.-Y."/>
            <person name="Jiang Y.-T."/>
            <person name="Yu X."/>
            <person name="Hao Y."/>
            <person name="Huang J."/>
            <person name="Zhao X.-W."/>
            <person name="Ke S."/>
            <person name="Chen Y.-Y."/>
            <person name="Wu W.-L."/>
            <person name="Hsu J.-L."/>
            <person name="Lin Y.-F."/>
            <person name="Huang M.-D."/>
            <person name="Li C.-Y."/>
            <person name="Huang L."/>
            <person name="Wang Z.-W."/>
            <person name="Zhao X."/>
            <person name="Zhong W.-Y."/>
            <person name="Peng D.-H."/>
            <person name="Ahmad S."/>
            <person name="Lan S."/>
            <person name="Zhang J.-S."/>
            <person name="Tsai W.-C."/>
            <person name="Van De Peer Y."/>
            <person name="Liu Z.-J."/>
        </authorList>
    </citation>
    <scope>NUCLEOTIDE SEQUENCE</scope>
    <source>
        <strain evidence="16">CP</strain>
        <tissue evidence="16">Leaves</tissue>
    </source>
</reference>
<dbReference type="AlphaFoldDB" id="A0AAV9EAX7"/>
<dbReference type="InterPro" id="IPR019794">
    <property type="entry name" value="Peroxidases_AS"/>
</dbReference>
<dbReference type="InterPro" id="IPR000823">
    <property type="entry name" value="Peroxidase_pln"/>
</dbReference>
<dbReference type="InterPro" id="IPR010255">
    <property type="entry name" value="Haem_peroxidase_sf"/>
</dbReference>
<evidence type="ECO:0000256" key="11">
    <source>
        <dbReference type="PIRSR" id="PIRSR600823-3"/>
    </source>
</evidence>